<dbReference type="Pfam" id="PF00842">
    <property type="entry name" value="Ala_racemase_C"/>
    <property type="match status" value="1"/>
</dbReference>
<dbReference type="InterPro" id="IPR000821">
    <property type="entry name" value="Ala_racemase"/>
</dbReference>
<dbReference type="PANTHER" id="PTHR30511:SF0">
    <property type="entry name" value="ALANINE RACEMASE, CATABOLIC-RELATED"/>
    <property type="match status" value="1"/>
</dbReference>
<evidence type="ECO:0000256" key="3">
    <source>
        <dbReference type="ARBA" id="ARBA00023235"/>
    </source>
</evidence>
<dbReference type="EC" id="5.1.1.1" evidence="4"/>
<evidence type="ECO:0000256" key="4">
    <source>
        <dbReference type="HAMAP-Rule" id="MF_01201"/>
    </source>
</evidence>
<comment type="cofactor">
    <cofactor evidence="1 4 5">
        <name>pyridoxal 5'-phosphate</name>
        <dbReference type="ChEBI" id="CHEBI:597326"/>
    </cofactor>
</comment>
<dbReference type="PANTHER" id="PTHR30511">
    <property type="entry name" value="ALANINE RACEMASE"/>
    <property type="match status" value="1"/>
</dbReference>
<dbReference type="AlphaFoldDB" id="A0A1G1ZIN5"/>
<proteinExistence type="inferred from homology"/>
<dbReference type="InterPro" id="IPR001608">
    <property type="entry name" value="Ala_racemase_N"/>
</dbReference>
<dbReference type="SUPFAM" id="SSF50621">
    <property type="entry name" value="Alanine racemase C-terminal domain-like"/>
    <property type="match status" value="1"/>
</dbReference>
<dbReference type="FunFam" id="3.20.20.10:FF:000002">
    <property type="entry name" value="Alanine racemase"/>
    <property type="match status" value="1"/>
</dbReference>
<dbReference type="HAMAP" id="MF_01201">
    <property type="entry name" value="Ala_racemase"/>
    <property type="match status" value="1"/>
</dbReference>
<name>A0A1G1ZIN5_9BACT</name>
<evidence type="ECO:0000256" key="6">
    <source>
        <dbReference type="PIRSR" id="PIRSR600821-52"/>
    </source>
</evidence>
<organism evidence="8 9">
    <name type="scientific">Candidatus Harrisonbacteria bacterium RIFCSPHIGHO2_02_FULL_42_16</name>
    <dbReference type="NCBI Taxonomy" id="1798404"/>
    <lineage>
        <taxon>Bacteria</taxon>
        <taxon>Candidatus Harrisoniibacteriota</taxon>
    </lineage>
</organism>
<keyword evidence="3 4" id="KW-0413">Isomerase</keyword>
<evidence type="ECO:0000256" key="5">
    <source>
        <dbReference type="PIRSR" id="PIRSR600821-50"/>
    </source>
</evidence>
<gene>
    <name evidence="8" type="ORF">A3B92_02800</name>
</gene>
<evidence type="ECO:0000256" key="1">
    <source>
        <dbReference type="ARBA" id="ARBA00001933"/>
    </source>
</evidence>
<dbReference type="Proteomes" id="UP000177960">
    <property type="component" value="Unassembled WGS sequence"/>
</dbReference>
<comment type="catalytic activity">
    <reaction evidence="4">
        <text>L-alanine = D-alanine</text>
        <dbReference type="Rhea" id="RHEA:20249"/>
        <dbReference type="ChEBI" id="CHEBI:57416"/>
        <dbReference type="ChEBI" id="CHEBI:57972"/>
        <dbReference type="EC" id="5.1.1.1"/>
    </reaction>
</comment>
<comment type="function">
    <text evidence="4">Catalyzes the interconversion of L-alanine and D-alanine. May also act on other amino acids.</text>
</comment>
<dbReference type="InterPro" id="IPR029066">
    <property type="entry name" value="PLP-binding_barrel"/>
</dbReference>
<feature type="modified residue" description="N6-(pyridoxal phosphate)lysine" evidence="4 5">
    <location>
        <position position="37"/>
    </location>
</feature>
<feature type="binding site" evidence="4 6">
    <location>
        <position position="314"/>
    </location>
    <ligand>
        <name>substrate</name>
    </ligand>
</feature>
<dbReference type="InterPro" id="IPR009006">
    <property type="entry name" value="Ala_racemase/Decarboxylase_C"/>
</dbReference>
<dbReference type="SMART" id="SM01005">
    <property type="entry name" value="Ala_racemase_C"/>
    <property type="match status" value="1"/>
</dbReference>
<dbReference type="Gene3D" id="3.20.20.10">
    <property type="entry name" value="Alanine racemase"/>
    <property type="match status" value="1"/>
</dbReference>
<sequence>MHQFKTWVEINKNAAEYNCGVLRSLLKPKTKLWAVVKSNAYGHGLVEFSKLVSHKVDGFCVDSVAEGLKLRQNSVKKSILVLGPTMPHFLKDAAQNELTVTISNFDALAYFAKSKHKPFFHLKIDTGMHRQGFYFKNLPQVIKIIRNSKLEIRNCLKGVYTHFASAKDLNYPAYTDWQFANFNKAAVLFEKRGFKKLIKHAAATGGTLINDKYHLDAVRTGIGLYGLWPSKELSLQRQDLRFKPALSWHTIISEIKTVKKGDFIGYDLIERANKPILMAILPIGYWHGFPRALSGIGEVLIRGIRAKILGRVSMDLVVVNVSGISCKAGDKATIIGKQKGEEISAFDAAQKLNTIHYELITRINPLIKRIIV</sequence>
<reference evidence="8 9" key="1">
    <citation type="journal article" date="2016" name="Nat. Commun.">
        <title>Thousands of microbial genomes shed light on interconnected biogeochemical processes in an aquifer system.</title>
        <authorList>
            <person name="Anantharaman K."/>
            <person name="Brown C.T."/>
            <person name="Hug L.A."/>
            <person name="Sharon I."/>
            <person name="Castelle C.J."/>
            <person name="Probst A.J."/>
            <person name="Thomas B.C."/>
            <person name="Singh A."/>
            <person name="Wilkins M.J."/>
            <person name="Karaoz U."/>
            <person name="Brodie E.L."/>
            <person name="Williams K.H."/>
            <person name="Hubbard S.S."/>
            <person name="Banfield J.F."/>
        </authorList>
    </citation>
    <scope>NUCLEOTIDE SEQUENCE [LARGE SCALE GENOMIC DNA]</scope>
</reference>
<evidence type="ECO:0000256" key="2">
    <source>
        <dbReference type="ARBA" id="ARBA00022898"/>
    </source>
</evidence>
<dbReference type="GO" id="GO:0005829">
    <property type="term" value="C:cytosol"/>
    <property type="evidence" value="ECO:0007669"/>
    <property type="project" value="TreeGrafter"/>
</dbReference>
<dbReference type="Pfam" id="PF01168">
    <property type="entry name" value="Ala_racemase_N"/>
    <property type="match status" value="1"/>
</dbReference>
<dbReference type="Gene3D" id="2.40.37.10">
    <property type="entry name" value="Lyase, Ornithine Decarboxylase, Chain A, domain 1"/>
    <property type="match status" value="1"/>
</dbReference>
<feature type="domain" description="Alanine racemase C-terminal" evidence="7">
    <location>
        <begin position="245"/>
        <end position="372"/>
    </location>
</feature>
<dbReference type="PRINTS" id="PR00992">
    <property type="entry name" value="ALARACEMASE"/>
</dbReference>
<feature type="binding site" evidence="4 6">
    <location>
        <position position="130"/>
    </location>
    <ligand>
        <name>substrate</name>
    </ligand>
</feature>
<dbReference type="EMBL" id="MHJG01000003">
    <property type="protein sequence ID" value="OGY64434.1"/>
    <property type="molecule type" value="Genomic_DNA"/>
</dbReference>
<feature type="active site" description="Proton acceptor; specific for D-alanine" evidence="4">
    <location>
        <position position="37"/>
    </location>
</feature>
<dbReference type="GO" id="GO:0030170">
    <property type="term" value="F:pyridoxal phosphate binding"/>
    <property type="evidence" value="ECO:0007669"/>
    <property type="project" value="UniProtKB-UniRule"/>
</dbReference>
<evidence type="ECO:0000313" key="8">
    <source>
        <dbReference type="EMBL" id="OGY64434.1"/>
    </source>
</evidence>
<dbReference type="GO" id="GO:0008784">
    <property type="term" value="F:alanine racemase activity"/>
    <property type="evidence" value="ECO:0007669"/>
    <property type="project" value="UniProtKB-UniRule"/>
</dbReference>
<dbReference type="PROSITE" id="PS00395">
    <property type="entry name" value="ALANINE_RACEMASE"/>
    <property type="match status" value="1"/>
</dbReference>
<protein>
    <recommendedName>
        <fullName evidence="4">Alanine racemase</fullName>
        <ecNumber evidence="4">5.1.1.1</ecNumber>
    </recommendedName>
</protein>
<feature type="active site" description="Proton acceptor; specific for L-alanine" evidence="4">
    <location>
        <position position="266"/>
    </location>
</feature>
<dbReference type="NCBIfam" id="TIGR00492">
    <property type="entry name" value="alr"/>
    <property type="match status" value="1"/>
</dbReference>
<evidence type="ECO:0000313" key="9">
    <source>
        <dbReference type="Proteomes" id="UP000177960"/>
    </source>
</evidence>
<comment type="similarity">
    <text evidence="4">Belongs to the alanine racemase family.</text>
</comment>
<evidence type="ECO:0000259" key="7">
    <source>
        <dbReference type="SMART" id="SM01005"/>
    </source>
</evidence>
<comment type="pathway">
    <text evidence="4">Amino-acid biosynthesis; D-alanine biosynthesis; D-alanine from L-alanine: step 1/1.</text>
</comment>
<dbReference type="SUPFAM" id="SSF51419">
    <property type="entry name" value="PLP-binding barrel"/>
    <property type="match status" value="1"/>
</dbReference>
<dbReference type="CDD" id="cd00430">
    <property type="entry name" value="PLPDE_III_AR"/>
    <property type="match status" value="1"/>
</dbReference>
<dbReference type="GO" id="GO:0030632">
    <property type="term" value="P:D-alanine biosynthetic process"/>
    <property type="evidence" value="ECO:0007669"/>
    <property type="project" value="UniProtKB-UniRule"/>
</dbReference>
<keyword evidence="2 4" id="KW-0663">Pyridoxal phosphate</keyword>
<dbReference type="InterPro" id="IPR020622">
    <property type="entry name" value="Ala_racemase_pyridoxalP-BS"/>
</dbReference>
<dbReference type="STRING" id="1798404.A3B92_02800"/>
<comment type="caution">
    <text evidence="8">The sequence shown here is derived from an EMBL/GenBank/DDBJ whole genome shotgun (WGS) entry which is preliminary data.</text>
</comment>
<accession>A0A1G1ZIN5</accession>
<dbReference type="UniPathway" id="UPA00042">
    <property type="reaction ID" value="UER00497"/>
</dbReference>
<dbReference type="InterPro" id="IPR011079">
    <property type="entry name" value="Ala_racemase_C"/>
</dbReference>